<reference evidence="12" key="1">
    <citation type="submission" date="2022-12" db="EMBL/GenBank/DDBJ databases">
        <authorList>
            <person name="Voronina O.L."/>
            <person name="Kunda M.S."/>
            <person name="Ryzhova N."/>
            <person name="Aksenova E.I."/>
        </authorList>
    </citation>
    <scope>NUCLEOTIDE SEQUENCE</scope>
    <source>
        <strain evidence="12">SCCH136:Ach223948</strain>
    </source>
</reference>
<dbReference type="RefSeq" id="WP_242611993.1">
    <property type="nucleotide sequence ID" value="NZ_CYTI01000003.1"/>
</dbReference>
<evidence type="ECO:0000256" key="3">
    <source>
        <dbReference type="ARBA" id="ARBA00022722"/>
    </source>
</evidence>
<dbReference type="Pfam" id="PF04313">
    <property type="entry name" value="HSDR_N"/>
    <property type="match status" value="1"/>
</dbReference>
<dbReference type="CDD" id="cd22332">
    <property type="entry name" value="HsdR_N"/>
    <property type="match status" value="1"/>
</dbReference>
<evidence type="ECO:0000256" key="4">
    <source>
        <dbReference type="ARBA" id="ARBA00022741"/>
    </source>
</evidence>
<comment type="caution">
    <text evidence="12">The sequence shown here is derived from an EMBL/GenBank/DDBJ whole genome shotgun (WGS) entry which is preliminary data.</text>
</comment>
<dbReference type="InterPro" id="IPR027417">
    <property type="entry name" value="P-loop_NTPase"/>
</dbReference>
<dbReference type="Pfam" id="PF22679">
    <property type="entry name" value="T1R_D3-like"/>
    <property type="match status" value="1"/>
</dbReference>
<name>A0A9X3KY60_ALCXX</name>
<dbReference type="InterPro" id="IPR051268">
    <property type="entry name" value="Type-I_R_enzyme_R_subunit"/>
</dbReference>
<dbReference type="Proteomes" id="UP001141992">
    <property type="component" value="Unassembled WGS sequence"/>
</dbReference>
<dbReference type="GO" id="GO:0009035">
    <property type="term" value="F:type I site-specific deoxyribonuclease activity"/>
    <property type="evidence" value="ECO:0007669"/>
    <property type="project" value="UniProtKB-EC"/>
</dbReference>
<evidence type="ECO:0000259" key="11">
    <source>
        <dbReference type="PROSITE" id="PS51192"/>
    </source>
</evidence>
<feature type="domain" description="Helicase ATP-binding" evidence="11">
    <location>
        <begin position="335"/>
        <end position="495"/>
    </location>
</feature>
<protein>
    <recommendedName>
        <fullName evidence="10">Type I restriction enzyme endonuclease subunit</fullName>
        <shortName evidence="10">R protein</shortName>
        <ecNumber evidence="10">3.1.21.3</ecNumber>
    </recommendedName>
</protein>
<gene>
    <name evidence="12" type="ORF">O9570_10985</name>
</gene>
<dbReference type="Gene3D" id="3.90.1570.50">
    <property type="match status" value="1"/>
</dbReference>
<dbReference type="SUPFAM" id="SSF52540">
    <property type="entry name" value="P-loop containing nucleoside triphosphate hydrolases"/>
    <property type="match status" value="1"/>
</dbReference>
<dbReference type="CDD" id="cd18800">
    <property type="entry name" value="SF2_C_EcoR124I-like"/>
    <property type="match status" value="1"/>
</dbReference>
<evidence type="ECO:0000256" key="10">
    <source>
        <dbReference type="RuleBase" id="RU364115"/>
    </source>
</evidence>
<dbReference type="InterPro" id="IPR040980">
    <property type="entry name" value="SWI2_SNF2"/>
</dbReference>
<dbReference type="PANTHER" id="PTHR30195:SF15">
    <property type="entry name" value="TYPE I RESTRICTION ENZYME HINDI ENDONUCLEASE SUBUNIT"/>
    <property type="match status" value="1"/>
</dbReference>
<keyword evidence="3" id="KW-0540">Nuclease</keyword>
<comment type="similarity">
    <text evidence="2 10">Belongs to the HsdR family.</text>
</comment>
<dbReference type="AlphaFoldDB" id="A0A9X3KY60"/>
<comment type="function">
    <text evidence="10">Subunit R is required for both nuclease and ATPase activities, but not for modification.</text>
</comment>
<evidence type="ECO:0000313" key="12">
    <source>
        <dbReference type="EMBL" id="MCZ8401970.1"/>
    </source>
</evidence>
<evidence type="ECO:0000256" key="7">
    <source>
        <dbReference type="ARBA" id="ARBA00022801"/>
    </source>
</evidence>
<dbReference type="InterPro" id="IPR055180">
    <property type="entry name" value="HsdR_RecA-like_helicase_dom_2"/>
</dbReference>
<sequence>MRAVRGKSSDGAPLFRRGDKEAVAGTNCGEYKVSSFNESNTVEAYVRDLLVGPVKAVSINTIQEPPSSYGPSPKGIGWRYAAPAEVPRQMQEVLVEPWLRDALIRLNPAIAAHPDRVDEVLYKLRAIVLSVRSDGLIRANEEMTAWMRGERSMPFGHNNEHVPVRLIDLDDLAHNQYIVTQQYTYRAGAIERRADLVLLVNGLPLVLIEAKTPVKKCISWVDGAVQVHDDYEKFVPELFVCNVFSVATEGKAYHYGSIGLPVKDWGPWHLDGDGDDGQHHPLKSLKLSAESMLRPQVVLDILGSFTLFATNKNKQRIKIICRYQQFEAANKIVERVLAGYPRKGLIWHFQGSGKSLLMVFAAQKLRMHAGLNNPTVLIVVDRIDLDSQITGTFTGADIPNLEKADSREKLQQLLAQDVRKIIITTIFKFGEATGSLNDRSNIIALVDEAHRTQEGDLGRKMREALPNAFLFGLTGTPINRADRNTFYAFGADEDEKGYMSRYGFEESIRDGATLKLHFEPRLIDLHIDRAALDAAYKDLTGGLSDLDKDNLAKTAAKMAVLVKTPERIRKICEDIVEHYQSKVEPNGFKGQIVTFDRESCLLFKAELDKLLPSEATDIVMSVQAADKKEHPEYTPYDRSRDEEERLLDRFRDPADPLKLIIVTAKLLTGFDAPILQAMYLDKPLRDHTLLQAICRVNRTYSEQKTHGLIVDYLGIFDDVAAALEFDDKSVKKVVSNIQELKDKLPQAMQKCLAFFVGCDRTLLGYEGLIAAQQCLPNNEVRDGFAAEYSVLNKIWEALSPDAVLNSYEADYKWLSQVYQSVQPSSGHGKLIWHSLGAKTIELIHQNVHVDAVRDDLDTLVLDADLLEAVLSNPDPKKAKEIEIKLKRRLRGKGVNSRFKKLSERLDALRDRFESGQINSVEFLKQLLEIAKQTLQAENEVPPEEEEDRGKAALTELFNEVKTSETPIMVERVVADIDEIVRLVRFPGWQNTQAGEREVKKALRKALFKYKLHADEDLFEKAYNYIRQYY</sequence>
<evidence type="ECO:0000256" key="5">
    <source>
        <dbReference type="ARBA" id="ARBA00022747"/>
    </source>
</evidence>
<organism evidence="12 13">
    <name type="scientific">Alcaligenes xylosoxydans xylosoxydans</name>
    <name type="common">Achromobacter xylosoxidans</name>
    <dbReference type="NCBI Taxonomy" id="85698"/>
    <lineage>
        <taxon>Bacteria</taxon>
        <taxon>Pseudomonadati</taxon>
        <taxon>Pseudomonadota</taxon>
        <taxon>Betaproteobacteria</taxon>
        <taxon>Burkholderiales</taxon>
        <taxon>Alcaligenaceae</taxon>
        <taxon>Achromobacter</taxon>
    </lineage>
</organism>
<evidence type="ECO:0000313" key="13">
    <source>
        <dbReference type="Proteomes" id="UP001141992"/>
    </source>
</evidence>
<dbReference type="GO" id="GO:0009307">
    <property type="term" value="P:DNA restriction-modification system"/>
    <property type="evidence" value="ECO:0007669"/>
    <property type="project" value="UniProtKB-KW"/>
</dbReference>
<dbReference type="GO" id="GO:0005524">
    <property type="term" value="F:ATP binding"/>
    <property type="evidence" value="ECO:0007669"/>
    <property type="project" value="UniProtKB-KW"/>
</dbReference>
<dbReference type="GO" id="GO:0003677">
    <property type="term" value="F:DNA binding"/>
    <property type="evidence" value="ECO:0007669"/>
    <property type="project" value="UniProtKB-KW"/>
</dbReference>
<keyword evidence="6" id="KW-0255">Endonuclease</keyword>
<dbReference type="EMBL" id="JAPZVI010000006">
    <property type="protein sequence ID" value="MCZ8401970.1"/>
    <property type="molecule type" value="Genomic_DNA"/>
</dbReference>
<dbReference type="InterPro" id="IPR004473">
    <property type="entry name" value="Restrct_endonuc_typeI_HsdR"/>
</dbReference>
<dbReference type="PROSITE" id="PS51192">
    <property type="entry name" value="HELICASE_ATP_BIND_1"/>
    <property type="match status" value="1"/>
</dbReference>
<comment type="subunit">
    <text evidence="10">The type I restriction/modification system is composed of three polypeptides R, M and S.</text>
</comment>
<proteinExistence type="inferred from homology"/>
<dbReference type="CDD" id="cd18030">
    <property type="entry name" value="DEXHc_RE_I_HsdR"/>
    <property type="match status" value="1"/>
</dbReference>
<keyword evidence="4 10" id="KW-0547">Nucleotide-binding</keyword>
<evidence type="ECO:0000256" key="9">
    <source>
        <dbReference type="ARBA" id="ARBA00023125"/>
    </source>
</evidence>
<keyword evidence="9 10" id="KW-0238">DNA-binding</keyword>
<keyword evidence="5 10" id="KW-0680">Restriction system</keyword>
<evidence type="ECO:0000256" key="6">
    <source>
        <dbReference type="ARBA" id="ARBA00022759"/>
    </source>
</evidence>
<dbReference type="InterPro" id="IPR014001">
    <property type="entry name" value="Helicase_ATP-bd"/>
</dbReference>
<dbReference type="Pfam" id="PF18766">
    <property type="entry name" value="SWI2_SNF2"/>
    <property type="match status" value="1"/>
</dbReference>
<dbReference type="NCBIfam" id="TIGR00348">
    <property type="entry name" value="hsdR"/>
    <property type="match status" value="1"/>
</dbReference>
<keyword evidence="7 10" id="KW-0378">Hydrolase</keyword>
<comment type="catalytic activity">
    <reaction evidence="1 10">
        <text>Endonucleolytic cleavage of DNA to give random double-stranded fragments with terminal 5'-phosphates, ATP is simultaneously hydrolyzed.</text>
        <dbReference type="EC" id="3.1.21.3"/>
    </reaction>
</comment>
<evidence type="ECO:0000256" key="1">
    <source>
        <dbReference type="ARBA" id="ARBA00000851"/>
    </source>
</evidence>
<evidence type="ECO:0000256" key="8">
    <source>
        <dbReference type="ARBA" id="ARBA00022840"/>
    </source>
</evidence>
<dbReference type="PANTHER" id="PTHR30195">
    <property type="entry name" value="TYPE I SITE-SPECIFIC DEOXYRIBONUCLEASE PROTEIN SUBUNIT M AND R"/>
    <property type="match status" value="1"/>
</dbReference>
<evidence type="ECO:0000256" key="2">
    <source>
        <dbReference type="ARBA" id="ARBA00008598"/>
    </source>
</evidence>
<dbReference type="SMART" id="SM00487">
    <property type="entry name" value="DEXDc"/>
    <property type="match status" value="1"/>
</dbReference>
<dbReference type="InterPro" id="IPR007409">
    <property type="entry name" value="Restrct_endonuc_type1_HsdR_N"/>
</dbReference>
<dbReference type="Gene3D" id="3.40.50.300">
    <property type="entry name" value="P-loop containing nucleotide triphosphate hydrolases"/>
    <property type="match status" value="2"/>
</dbReference>
<keyword evidence="8 10" id="KW-0067">ATP-binding</keyword>
<accession>A0A9X3KY60</accession>
<dbReference type="EC" id="3.1.21.3" evidence="10"/>